<name>A0ABS5KM12_9ACTN</name>
<dbReference type="EMBL" id="JAAFYZ010000022">
    <property type="protein sequence ID" value="MBS2547092.1"/>
    <property type="molecule type" value="Genomic_DNA"/>
</dbReference>
<keyword evidence="3" id="KW-0274">FAD</keyword>
<organism evidence="7 8">
    <name type="scientific">Catenulispora pinistramenti</name>
    <dbReference type="NCBI Taxonomy" id="2705254"/>
    <lineage>
        <taxon>Bacteria</taxon>
        <taxon>Bacillati</taxon>
        <taxon>Actinomycetota</taxon>
        <taxon>Actinomycetes</taxon>
        <taxon>Catenulisporales</taxon>
        <taxon>Catenulisporaceae</taxon>
        <taxon>Catenulispora</taxon>
    </lineage>
</organism>
<gene>
    <name evidence="7" type="ORF">KGQ19_09435</name>
</gene>
<keyword evidence="5 7" id="KW-0503">Monooxygenase</keyword>
<evidence type="ECO:0000256" key="1">
    <source>
        <dbReference type="ARBA" id="ARBA00001974"/>
    </source>
</evidence>
<dbReference type="Proteomes" id="UP000730482">
    <property type="component" value="Unassembled WGS sequence"/>
</dbReference>
<dbReference type="GO" id="GO:0004497">
    <property type="term" value="F:monooxygenase activity"/>
    <property type="evidence" value="ECO:0007669"/>
    <property type="project" value="UniProtKB-KW"/>
</dbReference>
<dbReference type="PANTHER" id="PTHR13789:SF318">
    <property type="entry name" value="GERANYLGERANYL DIPHOSPHATE REDUCTASE"/>
    <property type="match status" value="1"/>
</dbReference>
<sequence>MDVIVIGAGLGGLATARRLLADGHRVRVFEQASERRTGGAGLGLFCNGQAVLHDLGVRLDGLGQRLDRIDARTAGGTLRTRVNLVHAAQTYGFDSRAVSRAELVERLSEGLPADLVAYGKACTGVSQTERDVTATFADGTSATADLLIAADGHHSAVRRQLWGDGAVVPATFGTWQGRGPMDTDITDTHLHYMITGKEGACGLMPAGGGLVQWWFDVRWQPGDPRPEKPLEDLRRRFGHWASPIPEVLAAATDDTLGFFGHHWNKVRPVWGEGRVTLLGDAAHTMPPTLGQGANQSFEDVWVLGKALAAAEPAQVPERLREYERARYPHAALVSRMAKRNPANQRIPAFLGRRIPETSYTRLLRKFSNRLSEAG</sequence>
<evidence type="ECO:0000256" key="5">
    <source>
        <dbReference type="ARBA" id="ARBA00023033"/>
    </source>
</evidence>
<dbReference type="Pfam" id="PF01494">
    <property type="entry name" value="FAD_binding_3"/>
    <property type="match status" value="1"/>
</dbReference>
<keyword evidence="4" id="KW-0560">Oxidoreductase</keyword>
<protein>
    <submittedName>
        <fullName evidence="7">FAD-dependent monooxygenase</fullName>
    </submittedName>
</protein>
<dbReference type="InterPro" id="IPR050493">
    <property type="entry name" value="FAD-dep_Monooxygenase_BioMet"/>
</dbReference>
<evidence type="ECO:0000259" key="6">
    <source>
        <dbReference type="Pfam" id="PF01494"/>
    </source>
</evidence>
<dbReference type="Gene3D" id="3.50.50.60">
    <property type="entry name" value="FAD/NAD(P)-binding domain"/>
    <property type="match status" value="1"/>
</dbReference>
<evidence type="ECO:0000313" key="8">
    <source>
        <dbReference type="Proteomes" id="UP000730482"/>
    </source>
</evidence>
<dbReference type="PRINTS" id="PR00420">
    <property type="entry name" value="RNGMNOXGNASE"/>
</dbReference>
<keyword evidence="8" id="KW-1185">Reference proteome</keyword>
<evidence type="ECO:0000256" key="3">
    <source>
        <dbReference type="ARBA" id="ARBA00022827"/>
    </source>
</evidence>
<evidence type="ECO:0000256" key="4">
    <source>
        <dbReference type="ARBA" id="ARBA00023002"/>
    </source>
</evidence>
<dbReference type="InterPro" id="IPR002938">
    <property type="entry name" value="FAD-bd"/>
</dbReference>
<evidence type="ECO:0000256" key="2">
    <source>
        <dbReference type="ARBA" id="ARBA00022630"/>
    </source>
</evidence>
<dbReference type="SUPFAM" id="SSF51905">
    <property type="entry name" value="FAD/NAD(P)-binding domain"/>
    <property type="match status" value="1"/>
</dbReference>
<dbReference type="InterPro" id="IPR036188">
    <property type="entry name" value="FAD/NAD-bd_sf"/>
</dbReference>
<dbReference type="RefSeq" id="WP_212008695.1">
    <property type="nucleotide sequence ID" value="NZ_JAAFYZ010000022.1"/>
</dbReference>
<feature type="domain" description="FAD-binding" evidence="6">
    <location>
        <begin position="2"/>
        <end position="334"/>
    </location>
</feature>
<proteinExistence type="predicted"/>
<comment type="cofactor">
    <cofactor evidence="1">
        <name>FAD</name>
        <dbReference type="ChEBI" id="CHEBI:57692"/>
    </cofactor>
</comment>
<keyword evidence="2" id="KW-0285">Flavoprotein</keyword>
<dbReference type="PANTHER" id="PTHR13789">
    <property type="entry name" value="MONOOXYGENASE"/>
    <property type="match status" value="1"/>
</dbReference>
<evidence type="ECO:0000313" key="7">
    <source>
        <dbReference type="EMBL" id="MBS2547092.1"/>
    </source>
</evidence>
<accession>A0ABS5KM12</accession>
<reference evidence="7 8" key="1">
    <citation type="submission" date="2020-02" db="EMBL/GenBank/DDBJ databases">
        <title>Acidophilic actinobacteria isolated from forest soil.</title>
        <authorList>
            <person name="Golinska P."/>
        </authorList>
    </citation>
    <scope>NUCLEOTIDE SEQUENCE [LARGE SCALE GENOMIC DNA]</scope>
    <source>
        <strain evidence="7 8">NL8</strain>
    </source>
</reference>
<comment type="caution">
    <text evidence="7">The sequence shown here is derived from an EMBL/GenBank/DDBJ whole genome shotgun (WGS) entry which is preliminary data.</text>
</comment>